<accession>A0A081QB01</accession>
<keyword evidence="2 5" id="KW-0812">Transmembrane</keyword>
<evidence type="ECO:0000313" key="8">
    <source>
        <dbReference type="EMBL" id="KEQ40124.1"/>
    </source>
</evidence>
<dbReference type="CDD" id="cd04179">
    <property type="entry name" value="DPM_DPG-synthase_like"/>
    <property type="match status" value="1"/>
</dbReference>
<dbReference type="GO" id="GO:0016020">
    <property type="term" value="C:membrane"/>
    <property type="evidence" value="ECO:0007669"/>
    <property type="project" value="UniProtKB-SubCell"/>
</dbReference>
<organism evidence="8 9">
    <name type="scientific">Streptococcus mitis</name>
    <dbReference type="NCBI Taxonomy" id="28037"/>
    <lineage>
        <taxon>Bacteria</taxon>
        <taxon>Bacillati</taxon>
        <taxon>Bacillota</taxon>
        <taxon>Bacilli</taxon>
        <taxon>Lactobacillales</taxon>
        <taxon>Streptococcaceae</taxon>
        <taxon>Streptococcus</taxon>
        <taxon>Streptococcus mitis group</taxon>
    </lineage>
</organism>
<dbReference type="InterPro" id="IPR029044">
    <property type="entry name" value="Nucleotide-diphossugar_trans"/>
</dbReference>
<dbReference type="Proteomes" id="UP000028030">
    <property type="component" value="Unassembled WGS sequence"/>
</dbReference>
<evidence type="ECO:0000256" key="3">
    <source>
        <dbReference type="ARBA" id="ARBA00022989"/>
    </source>
</evidence>
<dbReference type="PATRIC" id="fig|28037.97.peg.1319"/>
<evidence type="ECO:0000256" key="1">
    <source>
        <dbReference type="ARBA" id="ARBA00004141"/>
    </source>
</evidence>
<dbReference type="RefSeq" id="WP_033684099.1">
    <property type="nucleotide sequence ID" value="NZ_JPFW01000008.1"/>
</dbReference>
<feature type="transmembrane region" description="Helical" evidence="5">
    <location>
        <begin position="230"/>
        <end position="252"/>
    </location>
</feature>
<dbReference type="OrthoDB" id="9810303at2"/>
<gene>
    <name evidence="8" type="ORF">SK642_1382</name>
</gene>
<evidence type="ECO:0000256" key="4">
    <source>
        <dbReference type="ARBA" id="ARBA00023136"/>
    </source>
</evidence>
<feature type="domain" description="GtrA/DPMS transmembrane" evidence="7">
    <location>
        <begin position="232"/>
        <end position="354"/>
    </location>
</feature>
<feature type="transmembrane region" description="Helical" evidence="5">
    <location>
        <begin position="304"/>
        <end position="326"/>
    </location>
</feature>
<sequence>MKTLIVIPALNPPLDLIQYIEKLRQSGLEDILIVDDGSRSECGYIFEQLRDKQGCQILTHAKNLGKGRALKNAFNYFLTMPNVEEYNGIVTADSDGQHRVEDVLSMVETISNYPDSLILGCRDFDSENVPPKSKFGNKLTKLVFKLLYGRKITDTQTGLRGFPKAILHEMLEISGERFEYETKMLIHTFDNSIPIKEIRIETIYFDGNAETHFNPIKDSLRIYKVIFASFFKYLLSSLSSFLVDIGLFQLFLWLSLSVGIHRGAPLILLSTILARIISSYFNFTMNKNFVFDGEKRIYKTIVKYYSLAAFQMLLSAAMVTVVWNMFSGSETAIKIVVDTILFLASYQVQRRWVFREKELPC</sequence>
<evidence type="ECO:0000256" key="2">
    <source>
        <dbReference type="ARBA" id="ARBA00022692"/>
    </source>
</evidence>
<dbReference type="InterPro" id="IPR007267">
    <property type="entry name" value="GtrA_DPMS_TM"/>
</dbReference>
<feature type="domain" description="Glycosyltransferase 2-like" evidence="6">
    <location>
        <begin position="5"/>
        <end position="169"/>
    </location>
</feature>
<comment type="caution">
    <text evidence="8">The sequence shown here is derived from an EMBL/GenBank/DDBJ whole genome shotgun (WGS) entry which is preliminary data.</text>
</comment>
<dbReference type="SUPFAM" id="SSF53448">
    <property type="entry name" value="Nucleotide-diphospho-sugar transferases"/>
    <property type="match status" value="1"/>
</dbReference>
<dbReference type="GO" id="GO:0006487">
    <property type="term" value="P:protein N-linked glycosylation"/>
    <property type="evidence" value="ECO:0007669"/>
    <property type="project" value="TreeGrafter"/>
</dbReference>
<keyword evidence="3 5" id="KW-1133">Transmembrane helix</keyword>
<evidence type="ECO:0000259" key="7">
    <source>
        <dbReference type="Pfam" id="PF04138"/>
    </source>
</evidence>
<dbReference type="GO" id="GO:0000271">
    <property type="term" value="P:polysaccharide biosynthetic process"/>
    <property type="evidence" value="ECO:0007669"/>
    <property type="project" value="InterPro"/>
</dbReference>
<dbReference type="PANTHER" id="PTHR10859">
    <property type="entry name" value="GLYCOSYL TRANSFERASE"/>
    <property type="match status" value="1"/>
</dbReference>
<proteinExistence type="predicted"/>
<dbReference type="Pfam" id="PF04138">
    <property type="entry name" value="GtrA_DPMS_TM"/>
    <property type="match status" value="1"/>
</dbReference>
<comment type="subcellular location">
    <subcellularLocation>
        <location evidence="1">Membrane</location>
        <topology evidence="1">Multi-pass membrane protein</topology>
    </subcellularLocation>
</comment>
<reference evidence="8 9" key="1">
    <citation type="submission" date="2014-05" db="EMBL/GenBank/DDBJ databases">
        <authorList>
            <person name="Daugherty S.C."/>
            <person name="Tallon L.J."/>
            <person name="Sadzewicz L."/>
            <person name="Kilian M."/>
            <person name="Tettelin H."/>
        </authorList>
    </citation>
    <scope>NUCLEOTIDE SEQUENCE [LARGE SCALE GENOMIC DNA]</scope>
    <source>
        <strain evidence="8 9">SK642</strain>
    </source>
</reference>
<dbReference type="Gene3D" id="3.90.550.10">
    <property type="entry name" value="Spore Coat Polysaccharide Biosynthesis Protein SpsA, Chain A"/>
    <property type="match status" value="1"/>
</dbReference>
<keyword evidence="4 5" id="KW-0472">Membrane</keyword>
<dbReference type="AlphaFoldDB" id="A0A081QB01"/>
<dbReference type="PANTHER" id="PTHR10859:SF114">
    <property type="entry name" value="DOLICHOL-PHOSPHATE MANNOSYLTRANSFERASE"/>
    <property type="match status" value="1"/>
</dbReference>
<dbReference type="GO" id="GO:0016740">
    <property type="term" value="F:transferase activity"/>
    <property type="evidence" value="ECO:0007669"/>
    <property type="project" value="UniProtKB-KW"/>
</dbReference>
<evidence type="ECO:0000313" key="9">
    <source>
        <dbReference type="Proteomes" id="UP000028030"/>
    </source>
</evidence>
<evidence type="ECO:0000256" key="5">
    <source>
        <dbReference type="SAM" id="Phobius"/>
    </source>
</evidence>
<feature type="transmembrane region" description="Helical" evidence="5">
    <location>
        <begin position="264"/>
        <end position="283"/>
    </location>
</feature>
<dbReference type="Pfam" id="PF00535">
    <property type="entry name" value="Glycos_transf_2"/>
    <property type="match status" value="1"/>
</dbReference>
<protein>
    <submittedName>
        <fullName evidence="8">Glycosyl transferase 2 family protein</fullName>
    </submittedName>
</protein>
<dbReference type="InterPro" id="IPR001173">
    <property type="entry name" value="Glyco_trans_2-like"/>
</dbReference>
<dbReference type="EMBL" id="JPFW01000008">
    <property type="protein sequence ID" value="KEQ40124.1"/>
    <property type="molecule type" value="Genomic_DNA"/>
</dbReference>
<evidence type="ECO:0000259" key="6">
    <source>
        <dbReference type="Pfam" id="PF00535"/>
    </source>
</evidence>
<name>A0A081QB01_STRMT</name>
<keyword evidence="8" id="KW-0808">Transferase</keyword>
<dbReference type="FunFam" id="3.90.550.10:FF:000206">
    <property type="entry name" value="Glycosyl transferase family 2"/>
    <property type="match status" value="1"/>
</dbReference>